<dbReference type="AlphaFoldDB" id="A0A934R887"/>
<evidence type="ECO:0000256" key="4">
    <source>
        <dbReference type="ARBA" id="ARBA00022729"/>
    </source>
</evidence>
<dbReference type="CDD" id="cd16144">
    <property type="entry name" value="ARS_like"/>
    <property type="match status" value="1"/>
</dbReference>
<feature type="domain" description="Sulfatase N-terminal" evidence="9">
    <location>
        <begin position="513"/>
        <end position="866"/>
    </location>
</feature>
<feature type="compositionally biased region" description="Basic and acidic residues" evidence="7">
    <location>
        <begin position="1020"/>
        <end position="1031"/>
    </location>
</feature>
<dbReference type="SUPFAM" id="SSF53649">
    <property type="entry name" value="Alkaline phosphatase-like"/>
    <property type="match status" value="1"/>
</dbReference>
<organism evidence="10 11">
    <name type="scientific">Haloferula rosea</name>
    <dbReference type="NCBI Taxonomy" id="490093"/>
    <lineage>
        <taxon>Bacteria</taxon>
        <taxon>Pseudomonadati</taxon>
        <taxon>Verrucomicrobiota</taxon>
        <taxon>Verrucomicrobiia</taxon>
        <taxon>Verrucomicrobiales</taxon>
        <taxon>Verrucomicrobiaceae</taxon>
        <taxon>Haloferula</taxon>
    </lineage>
</organism>
<accession>A0A934R887</accession>
<sequence length="1114" mass="118518">MRLFSYLGLALITSVCARTISINFWDNSASSADNNQVDPGETAGVIPVDGTHWNQFGFSHLDTTANLVNPLTDDAGNASAATLDFVLSSAYVNFTNAVNGGAPKSGDRDMMASYISWDPDAGDVGDLEIKSLSSDFTTPGYDLYVYFETSDNNRSHTITVNGTSQTGTDASTWSGLYHDATLQPADSNLMVFRGLTASDLTLEMDASSGRGGITGLQIVSLDHPASDRIQVAMHNGTTTATAMADGATPLSQGGIVDTSNSHWNNVSNGGGSGLNFTGLPLTTAKGAASGATLAVNSGFSGFTSNGWGGANKDWVMMEGWYGFKQSEAFTVSNLPPSITNGGYHAVIYGDSNSSSRTMNYTIDDGTGAQTATILDSSVFSGTFVEEGNFVIISGLSGTSFTLTGNPGSGDTRSAINGLVIVAGDPPNPPVITDFSADDHYVAPGSTVTLSWDAPAFDTLTLDPGNIDAAALTSAGIGSLQLTLNETTEFTLHATLGEEITSRTIRVGVGPERPNIIFFLVDDMGWQDTSVPFYYDSSGNAVVTPLNQRYRTPGMEALAARGMKFTNAYAMPVCTPSRNCWITGINSARHHVTNWTNPAGTETSQNSTPSHRSPTDWIRSGLPDTHTTLPSLLQQAGYRTIHAGKAHFGATDYAKDPLNVGFDVNIAGSEIGHPGSYLGDYGQGGSRPVPGLEDYHNTGTFLTEALTLEINEAINESIDDGAPFFAYMAHYAVHSPFTEDTRFSANYPTLSGGELNYATMIEGMDKSLADMMANLSPEVAKNTLIIFTSDNGGDAPTANVNDSNAPLRHKKGSKYEGGIREPLLIAWATPDPGNPFQAALPIPAASREDDIVAIFDLFPTMAEVVGISHGQDIDGHDLTPYLRGQPGEHRPQQLLIHFPHDHRSDYFTILREGDWKLIYNYASNSYELYNLANDISEATDLAASEPDRVMGMARRMARALHDAGAQWPTFSSGGTDDPYDMPVLPGVDLDLDGLPDNDEDPNRNGLIDTGETDPDRDDSDGDRTLDGDELRTGTDPLNPTSFFKATPSGADGNLMITWPSKPGALYHIESSTTLAAGSWSTVVDDHPADVTGSSTSLDVSALGGSDRMFFRVTLK</sequence>
<dbReference type="InterPro" id="IPR018247">
    <property type="entry name" value="EF_Hand_1_Ca_BS"/>
</dbReference>
<keyword evidence="4 8" id="KW-0732">Signal</keyword>
<dbReference type="GO" id="GO:0004065">
    <property type="term" value="F:arylsulfatase activity"/>
    <property type="evidence" value="ECO:0007669"/>
    <property type="project" value="TreeGrafter"/>
</dbReference>
<dbReference type="PANTHER" id="PTHR42693:SF42">
    <property type="entry name" value="ARYLSULFATASE G"/>
    <property type="match status" value="1"/>
</dbReference>
<dbReference type="EMBL" id="JAENII010000001">
    <property type="protein sequence ID" value="MBK1825715.1"/>
    <property type="molecule type" value="Genomic_DNA"/>
</dbReference>
<evidence type="ECO:0000256" key="7">
    <source>
        <dbReference type="SAM" id="MobiDB-lite"/>
    </source>
</evidence>
<keyword evidence="5" id="KW-0378">Hydrolase</keyword>
<dbReference type="Proteomes" id="UP000658278">
    <property type="component" value="Unassembled WGS sequence"/>
</dbReference>
<dbReference type="Gene3D" id="3.40.720.10">
    <property type="entry name" value="Alkaline Phosphatase, subunit A"/>
    <property type="match status" value="1"/>
</dbReference>
<dbReference type="PROSITE" id="PS00523">
    <property type="entry name" value="SULFATASE_1"/>
    <property type="match status" value="1"/>
</dbReference>
<evidence type="ECO:0000259" key="9">
    <source>
        <dbReference type="Pfam" id="PF00884"/>
    </source>
</evidence>
<proteinExistence type="inferred from homology"/>
<dbReference type="PROSITE" id="PS00018">
    <property type="entry name" value="EF_HAND_1"/>
    <property type="match status" value="1"/>
</dbReference>
<feature type="compositionally biased region" description="Acidic residues" evidence="7">
    <location>
        <begin position="988"/>
        <end position="998"/>
    </location>
</feature>
<evidence type="ECO:0000313" key="11">
    <source>
        <dbReference type="Proteomes" id="UP000658278"/>
    </source>
</evidence>
<keyword evidence="3" id="KW-0479">Metal-binding</keyword>
<evidence type="ECO:0000256" key="5">
    <source>
        <dbReference type="ARBA" id="ARBA00022801"/>
    </source>
</evidence>
<keyword evidence="6" id="KW-0106">Calcium</keyword>
<evidence type="ECO:0000256" key="3">
    <source>
        <dbReference type="ARBA" id="ARBA00022723"/>
    </source>
</evidence>
<comment type="similarity">
    <text evidence="2">Belongs to the sulfatase family.</text>
</comment>
<evidence type="ECO:0000256" key="1">
    <source>
        <dbReference type="ARBA" id="ARBA00001913"/>
    </source>
</evidence>
<protein>
    <submittedName>
        <fullName evidence="10">Sulfatase</fullName>
    </submittedName>
</protein>
<dbReference type="InterPro" id="IPR017850">
    <property type="entry name" value="Alkaline_phosphatase_core_sf"/>
</dbReference>
<keyword evidence="11" id="KW-1185">Reference proteome</keyword>
<comment type="caution">
    <text evidence="10">The sequence shown here is derived from an EMBL/GenBank/DDBJ whole genome shotgun (WGS) entry which is preliminary data.</text>
</comment>
<name>A0A934R887_9BACT</name>
<evidence type="ECO:0000256" key="2">
    <source>
        <dbReference type="ARBA" id="ARBA00008779"/>
    </source>
</evidence>
<dbReference type="InterPro" id="IPR050738">
    <property type="entry name" value="Sulfatase"/>
</dbReference>
<feature type="chain" id="PRO_5037290045" evidence="8">
    <location>
        <begin position="18"/>
        <end position="1114"/>
    </location>
</feature>
<feature type="region of interest" description="Disordered" evidence="7">
    <location>
        <begin position="967"/>
        <end position="1048"/>
    </location>
</feature>
<dbReference type="PANTHER" id="PTHR42693">
    <property type="entry name" value="ARYLSULFATASE FAMILY MEMBER"/>
    <property type="match status" value="1"/>
</dbReference>
<reference evidence="10" key="1">
    <citation type="submission" date="2021-01" db="EMBL/GenBank/DDBJ databases">
        <title>Modified the classification status of verrucomicrobia.</title>
        <authorList>
            <person name="Feng X."/>
        </authorList>
    </citation>
    <scope>NUCLEOTIDE SEQUENCE</scope>
    <source>
        <strain evidence="10">KCTC 22201</strain>
    </source>
</reference>
<dbReference type="Pfam" id="PF00884">
    <property type="entry name" value="Sulfatase"/>
    <property type="match status" value="1"/>
</dbReference>
<dbReference type="RefSeq" id="WP_200275660.1">
    <property type="nucleotide sequence ID" value="NZ_JAENII010000001.1"/>
</dbReference>
<feature type="compositionally biased region" description="Acidic residues" evidence="7">
    <location>
        <begin position="1009"/>
        <end position="1019"/>
    </location>
</feature>
<dbReference type="InterPro" id="IPR024607">
    <property type="entry name" value="Sulfatase_CS"/>
</dbReference>
<evidence type="ECO:0000256" key="6">
    <source>
        <dbReference type="ARBA" id="ARBA00022837"/>
    </source>
</evidence>
<gene>
    <name evidence="10" type="ORF">JIN81_01680</name>
</gene>
<feature type="signal peptide" evidence="8">
    <location>
        <begin position="1"/>
        <end position="17"/>
    </location>
</feature>
<comment type="cofactor">
    <cofactor evidence="1">
        <name>Ca(2+)</name>
        <dbReference type="ChEBI" id="CHEBI:29108"/>
    </cofactor>
</comment>
<dbReference type="InterPro" id="IPR000917">
    <property type="entry name" value="Sulfatase_N"/>
</dbReference>
<dbReference type="GO" id="GO:0046872">
    <property type="term" value="F:metal ion binding"/>
    <property type="evidence" value="ECO:0007669"/>
    <property type="project" value="UniProtKB-KW"/>
</dbReference>
<evidence type="ECO:0000256" key="8">
    <source>
        <dbReference type="SAM" id="SignalP"/>
    </source>
</evidence>
<evidence type="ECO:0000313" key="10">
    <source>
        <dbReference type="EMBL" id="MBK1825715.1"/>
    </source>
</evidence>
<dbReference type="Gene3D" id="3.30.1120.10">
    <property type="match status" value="1"/>
</dbReference>